<organism evidence="1 2">
    <name type="scientific">Phocaeicola plebeius</name>
    <dbReference type="NCBI Taxonomy" id="310297"/>
    <lineage>
        <taxon>Bacteria</taxon>
        <taxon>Pseudomonadati</taxon>
        <taxon>Bacteroidota</taxon>
        <taxon>Bacteroidia</taxon>
        <taxon>Bacteroidales</taxon>
        <taxon>Bacteroidaceae</taxon>
        <taxon>Phocaeicola</taxon>
    </lineage>
</organism>
<gene>
    <name evidence="1" type="ORF">DWY14_10050</name>
</gene>
<proteinExistence type="predicted"/>
<dbReference type="Proteomes" id="UP000285750">
    <property type="component" value="Unassembled WGS sequence"/>
</dbReference>
<reference evidence="1 2" key="1">
    <citation type="submission" date="2018-08" db="EMBL/GenBank/DDBJ databases">
        <title>A genome reference for cultivated species of the human gut microbiota.</title>
        <authorList>
            <person name="Zou Y."/>
            <person name="Xue W."/>
            <person name="Luo G."/>
        </authorList>
    </citation>
    <scope>NUCLEOTIDE SEQUENCE [LARGE SCALE GENOMIC DNA]</scope>
    <source>
        <strain evidence="1 2">AF24-16AC</strain>
    </source>
</reference>
<accession>A0A412H517</accession>
<evidence type="ECO:0000313" key="2">
    <source>
        <dbReference type="Proteomes" id="UP000285750"/>
    </source>
</evidence>
<protein>
    <submittedName>
        <fullName evidence="1">Uncharacterized protein</fullName>
    </submittedName>
</protein>
<evidence type="ECO:0000313" key="1">
    <source>
        <dbReference type="EMBL" id="RGS06771.1"/>
    </source>
</evidence>
<name>A0A412H517_9BACT</name>
<dbReference type="AlphaFoldDB" id="A0A412H517"/>
<dbReference type="EMBL" id="QRUY01000020">
    <property type="protein sequence ID" value="RGS06771.1"/>
    <property type="molecule type" value="Genomic_DNA"/>
</dbReference>
<feature type="non-terminal residue" evidence="1">
    <location>
        <position position="1"/>
    </location>
</feature>
<dbReference type="RefSeq" id="WP_220445571.1">
    <property type="nucleotide sequence ID" value="NZ_QRUY01000020.1"/>
</dbReference>
<comment type="caution">
    <text evidence="1">The sequence shown here is derived from an EMBL/GenBank/DDBJ whole genome shotgun (WGS) entry which is preliminary data.</text>
</comment>
<sequence>CGSLLQKIFADRKSIDWCLVSDWAAIPLHVKKLAVMVNGTTYAKKIEVEHKKRKQKYRYRKYI</sequence>